<evidence type="ECO:0000313" key="2">
    <source>
        <dbReference type="Proteomes" id="UP001215827"/>
    </source>
</evidence>
<name>A0ABY8FTW2_9SPHN</name>
<accession>A0ABY8FTW2</accession>
<protein>
    <recommendedName>
        <fullName evidence="3">Helix-turn-helix domain-containing protein</fullName>
    </recommendedName>
</protein>
<keyword evidence="2" id="KW-1185">Reference proteome</keyword>
<dbReference type="RefSeq" id="WP_278015590.1">
    <property type="nucleotide sequence ID" value="NZ_CP121106.1"/>
</dbReference>
<gene>
    <name evidence="1" type="ORF">P7228_12610</name>
</gene>
<organism evidence="1 2">
    <name type="scientific">Altererythrobacter arenosus</name>
    <dbReference type="NCBI Taxonomy" id="3032592"/>
    <lineage>
        <taxon>Bacteria</taxon>
        <taxon>Pseudomonadati</taxon>
        <taxon>Pseudomonadota</taxon>
        <taxon>Alphaproteobacteria</taxon>
        <taxon>Sphingomonadales</taxon>
        <taxon>Erythrobacteraceae</taxon>
        <taxon>Altererythrobacter</taxon>
    </lineage>
</organism>
<proteinExistence type="predicted"/>
<evidence type="ECO:0008006" key="3">
    <source>
        <dbReference type="Google" id="ProtNLM"/>
    </source>
</evidence>
<reference evidence="1 2" key="1">
    <citation type="submission" date="2023-03" db="EMBL/GenBank/DDBJ databases">
        <title>Altererythrobacter sp. CAU 1644 isolated from sand.</title>
        <authorList>
            <person name="Kim W."/>
        </authorList>
    </citation>
    <scope>NUCLEOTIDE SEQUENCE [LARGE SCALE GENOMIC DNA]</scope>
    <source>
        <strain evidence="1 2">CAU 1644</strain>
    </source>
</reference>
<sequence length="59" mass="6524">MSERKSELEELEMIRKLMIVGLIRLGLTQDELGSALGIHGTTIGRMFPKGLLKDIAKKG</sequence>
<dbReference type="Proteomes" id="UP001215827">
    <property type="component" value="Chromosome"/>
</dbReference>
<dbReference type="EMBL" id="CP121106">
    <property type="protein sequence ID" value="WFL76831.1"/>
    <property type="molecule type" value="Genomic_DNA"/>
</dbReference>
<evidence type="ECO:0000313" key="1">
    <source>
        <dbReference type="EMBL" id="WFL76831.1"/>
    </source>
</evidence>